<sequence>MKICVVIFALSLIKTELFAAPSTPSVISTTKSSSGKGTQTVFYSNSTSSIVLNCACTNELIQWIANGSVCKYFWGNEIVSRNNSLCEHCNSSTLILYPPFVTGWYMCVGSGLNPSCFHKWFLQKETLPNNSVSFSTLSYCCSPSGYSFKPLIGILALILIIFINFIIINTLQ</sequence>
<proteinExistence type="predicted"/>
<protein>
    <submittedName>
        <fullName evidence="2">E3 CR1-alpha1</fullName>
    </submittedName>
</protein>
<evidence type="ECO:0000256" key="1">
    <source>
        <dbReference type="SAM" id="Phobius"/>
    </source>
</evidence>
<dbReference type="Proteomes" id="UP000109192">
    <property type="component" value="Segment"/>
</dbReference>
<name>A0MK64_9ADEN</name>
<dbReference type="InterPro" id="IPR026472">
    <property type="entry name" value="E3_CR1-alpha-1"/>
</dbReference>
<reference evidence="2 3" key="1">
    <citation type="journal article" date="2007" name="J. Virol.">
        <title>New adenovirus species found in a patient presenting with gastroenteritis.</title>
        <authorList>
            <person name="Jones M.S."/>
            <person name="Harrach B."/>
            <person name="Ganac R.D."/>
            <person name="Gozum M.M."/>
            <person name="Dela Cruz W.P."/>
            <person name="Riedel B."/>
            <person name="Pan C."/>
            <person name="Delwart E.L."/>
            <person name="Schnurr D.P."/>
        </authorList>
    </citation>
    <scope>NUCLEOTIDE SEQUENCE [LARGE SCALE GENOMIC DNA]</scope>
    <source>
        <strain evidence="2">T03-2244</strain>
    </source>
</reference>
<feature type="transmembrane region" description="Helical" evidence="1">
    <location>
        <begin position="151"/>
        <end position="171"/>
    </location>
</feature>
<keyword evidence="1" id="KW-1133">Transmembrane helix</keyword>
<dbReference type="EMBL" id="DQ923122">
    <property type="protein sequence ID" value="ABK35052.1"/>
    <property type="molecule type" value="Genomic_DNA"/>
</dbReference>
<keyword evidence="1" id="KW-0472">Membrane</keyword>
<organism evidence="2 3">
    <name type="scientific">human adenovirus 52</name>
    <dbReference type="NCBI Taxonomy" id="332179"/>
    <lineage>
        <taxon>Viruses</taxon>
        <taxon>Varidnaviria</taxon>
        <taxon>Bamfordvirae</taxon>
        <taxon>Preplasmiviricota</taxon>
        <taxon>Polisuviricotina</taxon>
        <taxon>Pharingeaviricetes</taxon>
        <taxon>Rowavirales</taxon>
        <taxon>Adenoviridae</taxon>
        <taxon>Mastadenovirus</taxon>
        <taxon>Mastadenovirus russelli</taxon>
        <taxon>Human mastadenovirus G</taxon>
    </lineage>
</organism>
<dbReference type="NCBIfam" id="TIGR04241">
    <property type="entry name" value="adenoE3CR1rpt"/>
    <property type="match status" value="1"/>
</dbReference>
<gene>
    <name evidence="2" type="primary">E3</name>
</gene>
<evidence type="ECO:0000313" key="3">
    <source>
        <dbReference type="Proteomes" id="UP000109192"/>
    </source>
</evidence>
<evidence type="ECO:0000313" key="2">
    <source>
        <dbReference type="EMBL" id="ABK35052.1"/>
    </source>
</evidence>
<keyword evidence="1" id="KW-0812">Transmembrane</keyword>
<accession>A0MK64</accession>